<proteinExistence type="predicted"/>
<feature type="transmembrane region" description="Helical" evidence="1">
    <location>
        <begin position="6"/>
        <end position="23"/>
    </location>
</feature>
<evidence type="ECO:0000256" key="1">
    <source>
        <dbReference type="SAM" id="Phobius"/>
    </source>
</evidence>
<evidence type="ECO:0008006" key="4">
    <source>
        <dbReference type="Google" id="ProtNLM"/>
    </source>
</evidence>
<evidence type="ECO:0000313" key="2">
    <source>
        <dbReference type="EMBL" id="MFC4426118.1"/>
    </source>
</evidence>
<evidence type="ECO:0000313" key="3">
    <source>
        <dbReference type="Proteomes" id="UP001595998"/>
    </source>
</evidence>
<name>A0ABV8XQH7_9DEIO</name>
<keyword evidence="1" id="KW-0812">Transmembrane</keyword>
<keyword evidence="1" id="KW-1133">Transmembrane helix</keyword>
<dbReference type="EMBL" id="JBHSEH010000005">
    <property type="protein sequence ID" value="MFC4426118.1"/>
    <property type="molecule type" value="Genomic_DNA"/>
</dbReference>
<sequence length="56" mass="6409">MGPEFWLRFLATAVPIVAFTFWLETRAFRKWERALLAAVFATGMFAVFDALRGTLP</sequence>
<protein>
    <recommendedName>
        <fullName evidence="4">PrsW family intramembrane metalloprotease</fullName>
    </recommendedName>
</protein>
<gene>
    <name evidence="2" type="ORF">ACFOZ9_07805</name>
</gene>
<dbReference type="RefSeq" id="WP_380038183.1">
    <property type="nucleotide sequence ID" value="NZ_JBHSEH010000005.1"/>
</dbReference>
<reference evidence="3" key="1">
    <citation type="journal article" date="2019" name="Int. J. Syst. Evol. Microbiol.">
        <title>The Global Catalogue of Microorganisms (GCM) 10K type strain sequencing project: providing services to taxonomists for standard genome sequencing and annotation.</title>
        <authorList>
            <consortium name="The Broad Institute Genomics Platform"/>
            <consortium name="The Broad Institute Genome Sequencing Center for Infectious Disease"/>
            <person name="Wu L."/>
            <person name="Ma J."/>
        </authorList>
    </citation>
    <scope>NUCLEOTIDE SEQUENCE [LARGE SCALE GENOMIC DNA]</scope>
    <source>
        <strain evidence="3">CCUG 56029</strain>
    </source>
</reference>
<accession>A0ABV8XQH7</accession>
<comment type="caution">
    <text evidence="2">The sequence shown here is derived from an EMBL/GenBank/DDBJ whole genome shotgun (WGS) entry which is preliminary data.</text>
</comment>
<dbReference type="Proteomes" id="UP001595998">
    <property type="component" value="Unassembled WGS sequence"/>
</dbReference>
<keyword evidence="3" id="KW-1185">Reference proteome</keyword>
<feature type="transmembrane region" description="Helical" evidence="1">
    <location>
        <begin position="35"/>
        <end position="55"/>
    </location>
</feature>
<keyword evidence="1" id="KW-0472">Membrane</keyword>
<organism evidence="2 3">
    <name type="scientific">Deinococcus navajonensis</name>
    <dbReference type="NCBI Taxonomy" id="309884"/>
    <lineage>
        <taxon>Bacteria</taxon>
        <taxon>Thermotogati</taxon>
        <taxon>Deinococcota</taxon>
        <taxon>Deinococci</taxon>
        <taxon>Deinococcales</taxon>
        <taxon>Deinococcaceae</taxon>
        <taxon>Deinococcus</taxon>
    </lineage>
</organism>